<accession>A0AAV5MKC0</accession>
<evidence type="ECO:0000313" key="2">
    <source>
        <dbReference type="EMBL" id="GKV50270.1"/>
    </source>
</evidence>
<keyword evidence="3" id="KW-1185">Reference proteome</keyword>
<gene>
    <name evidence="2" type="ORF">SLEP1_g56982</name>
</gene>
<comment type="caution">
    <text evidence="2">The sequence shown here is derived from an EMBL/GenBank/DDBJ whole genome shotgun (WGS) entry which is preliminary data.</text>
</comment>
<evidence type="ECO:0000256" key="1">
    <source>
        <dbReference type="SAM" id="MobiDB-lite"/>
    </source>
</evidence>
<dbReference type="AlphaFoldDB" id="A0AAV5MKC0"/>
<organism evidence="2 3">
    <name type="scientific">Rubroshorea leprosula</name>
    <dbReference type="NCBI Taxonomy" id="152421"/>
    <lineage>
        <taxon>Eukaryota</taxon>
        <taxon>Viridiplantae</taxon>
        <taxon>Streptophyta</taxon>
        <taxon>Embryophyta</taxon>
        <taxon>Tracheophyta</taxon>
        <taxon>Spermatophyta</taxon>
        <taxon>Magnoliopsida</taxon>
        <taxon>eudicotyledons</taxon>
        <taxon>Gunneridae</taxon>
        <taxon>Pentapetalae</taxon>
        <taxon>rosids</taxon>
        <taxon>malvids</taxon>
        <taxon>Malvales</taxon>
        <taxon>Dipterocarpaceae</taxon>
        <taxon>Rubroshorea</taxon>
    </lineage>
</organism>
<dbReference type="EMBL" id="BPVZ01000353">
    <property type="protein sequence ID" value="GKV50270.1"/>
    <property type="molecule type" value="Genomic_DNA"/>
</dbReference>
<feature type="region of interest" description="Disordered" evidence="1">
    <location>
        <begin position="83"/>
        <end position="107"/>
    </location>
</feature>
<dbReference type="Proteomes" id="UP001054252">
    <property type="component" value="Unassembled WGS sequence"/>
</dbReference>
<protein>
    <submittedName>
        <fullName evidence="2">Uncharacterized protein</fullName>
    </submittedName>
</protein>
<evidence type="ECO:0000313" key="3">
    <source>
        <dbReference type="Proteomes" id="UP001054252"/>
    </source>
</evidence>
<name>A0AAV5MKC0_9ROSI</name>
<reference evidence="2 3" key="1">
    <citation type="journal article" date="2021" name="Commun. Biol.">
        <title>The genome of Shorea leprosula (Dipterocarpaceae) highlights the ecological relevance of drought in aseasonal tropical rainforests.</title>
        <authorList>
            <person name="Ng K.K.S."/>
            <person name="Kobayashi M.J."/>
            <person name="Fawcett J.A."/>
            <person name="Hatakeyama M."/>
            <person name="Paape T."/>
            <person name="Ng C.H."/>
            <person name="Ang C.C."/>
            <person name="Tnah L.H."/>
            <person name="Lee C.T."/>
            <person name="Nishiyama T."/>
            <person name="Sese J."/>
            <person name="O'Brien M.J."/>
            <person name="Copetti D."/>
            <person name="Mohd Noor M.I."/>
            <person name="Ong R.C."/>
            <person name="Putra M."/>
            <person name="Sireger I.Z."/>
            <person name="Indrioko S."/>
            <person name="Kosugi Y."/>
            <person name="Izuno A."/>
            <person name="Isagi Y."/>
            <person name="Lee S.L."/>
            <person name="Shimizu K.K."/>
        </authorList>
    </citation>
    <scope>NUCLEOTIDE SEQUENCE [LARGE SCALE GENOMIC DNA]</scope>
    <source>
        <strain evidence="2">214</strain>
    </source>
</reference>
<sequence length="210" mass="24694">MMRIGPPIWGPIKEKWGSLIPEEDEAKRTCKGSLVHVEDEAIRRNWVSLINEEVDVNRRSRGSLRPEEDEANWTSRGRLMQVEGEANRRRKGRLMSEEDEVDDVNQRGKGSLSRLEVLSEENSFWQGFESESGQLKAWMGRKERKLKKQKKKRTRTCSSVYKNSKIVVQPRIEEMQSRPIKHRDLEEKMPSTTRKMTYTDRTYTDRILSV</sequence>
<proteinExistence type="predicted"/>